<dbReference type="EMBL" id="JBCGBO010000007">
    <property type="protein sequence ID" value="KAK9187594.1"/>
    <property type="molecule type" value="Genomic_DNA"/>
</dbReference>
<dbReference type="Proteomes" id="UP001428341">
    <property type="component" value="Unassembled WGS sequence"/>
</dbReference>
<reference evidence="1 2" key="1">
    <citation type="submission" date="2024-05" db="EMBL/GenBank/DDBJ databases">
        <title>Haplotype-resolved chromosome-level genome assembly of Huyou (Citrus changshanensis).</title>
        <authorList>
            <person name="Miao C."/>
            <person name="Chen W."/>
            <person name="Wu Y."/>
            <person name="Wang L."/>
            <person name="Zhao S."/>
            <person name="Grierson D."/>
            <person name="Xu C."/>
            <person name="Chen K."/>
        </authorList>
    </citation>
    <scope>NUCLEOTIDE SEQUENCE [LARGE SCALE GENOMIC DNA]</scope>
    <source>
        <strain evidence="1">01-14</strain>
        <tissue evidence="1">Leaf</tissue>
    </source>
</reference>
<sequence length="139" mass="15838">MDAPRVVLDALSFPGLIRVLSVPPDFKTPVAHKVTKRMSLLKRRRKSIEEIARTRYRAHQALTRPRLGTALVFLGIKIFVTLQNLTFHRGSARHIIRIRRFRFQTDGETSFVRKAFYRGLKVGLLGCGGSNPIREKSPS</sequence>
<evidence type="ECO:0000313" key="2">
    <source>
        <dbReference type="Proteomes" id="UP001428341"/>
    </source>
</evidence>
<gene>
    <name evidence="1" type="ORF">WN944_018992</name>
</gene>
<proteinExistence type="predicted"/>
<name>A0AAP0QFY8_9ROSI</name>
<keyword evidence="2" id="KW-1185">Reference proteome</keyword>
<dbReference type="AlphaFoldDB" id="A0AAP0QFY8"/>
<evidence type="ECO:0000313" key="1">
    <source>
        <dbReference type="EMBL" id="KAK9187594.1"/>
    </source>
</evidence>
<accession>A0AAP0QFY8</accession>
<protein>
    <submittedName>
        <fullName evidence="1">Uncharacterized protein</fullName>
    </submittedName>
</protein>
<organism evidence="1 2">
    <name type="scientific">Citrus x changshan-huyou</name>
    <dbReference type="NCBI Taxonomy" id="2935761"/>
    <lineage>
        <taxon>Eukaryota</taxon>
        <taxon>Viridiplantae</taxon>
        <taxon>Streptophyta</taxon>
        <taxon>Embryophyta</taxon>
        <taxon>Tracheophyta</taxon>
        <taxon>Spermatophyta</taxon>
        <taxon>Magnoliopsida</taxon>
        <taxon>eudicotyledons</taxon>
        <taxon>Gunneridae</taxon>
        <taxon>Pentapetalae</taxon>
        <taxon>rosids</taxon>
        <taxon>malvids</taxon>
        <taxon>Sapindales</taxon>
        <taxon>Rutaceae</taxon>
        <taxon>Aurantioideae</taxon>
        <taxon>Citrus</taxon>
    </lineage>
</organism>
<comment type="caution">
    <text evidence="1">The sequence shown here is derived from an EMBL/GenBank/DDBJ whole genome shotgun (WGS) entry which is preliminary data.</text>
</comment>